<keyword evidence="7" id="KW-1185">Reference proteome</keyword>
<reference evidence="6 7" key="1">
    <citation type="submission" date="2017-02" db="EMBL/GenBank/DDBJ databases">
        <authorList>
            <person name="Peterson S.W."/>
        </authorList>
    </citation>
    <scope>NUCLEOTIDE SEQUENCE [LARGE SCALE GENOMIC DNA]</scope>
    <source>
        <strain evidence="6 7">ATCC 35992</strain>
    </source>
</reference>
<organism evidence="6 7">
    <name type="scientific">Eubacterium uniforme</name>
    <dbReference type="NCBI Taxonomy" id="39495"/>
    <lineage>
        <taxon>Bacteria</taxon>
        <taxon>Bacillati</taxon>
        <taxon>Bacillota</taxon>
        <taxon>Clostridia</taxon>
        <taxon>Eubacteriales</taxon>
        <taxon>Eubacteriaceae</taxon>
        <taxon>Eubacterium</taxon>
    </lineage>
</organism>
<keyword evidence="3 5" id="KW-1133">Transmembrane helix</keyword>
<proteinExistence type="predicted"/>
<dbReference type="OrthoDB" id="8075495at2"/>
<gene>
    <name evidence="6" type="ORF">SAMN02745111_00426</name>
</gene>
<dbReference type="CDD" id="cd16914">
    <property type="entry name" value="EcfT"/>
    <property type="match status" value="1"/>
</dbReference>
<evidence type="ECO:0000313" key="6">
    <source>
        <dbReference type="EMBL" id="SKA61270.1"/>
    </source>
</evidence>
<feature type="transmembrane region" description="Helical" evidence="5">
    <location>
        <begin position="245"/>
        <end position="265"/>
    </location>
</feature>
<dbReference type="AlphaFoldDB" id="A0A1T4V8G4"/>
<keyword evidence="4 5" id="KW-0472">Membrane</keyword>
<dbReference type="Proteomes" id="UP000190814">
    <property type="component" value="Unassembled WGS sequence"/>
</dbReference>
<feature type="transmembrane region" description="Helical" evidence="5">
    <location>
        <begin position="148"/>
        <end position="170"/>
    </location>
</feature>
<comment type="subcellular location">
    <subcellularLocation>
        <location evidence="1">Membrane</location>
        <topology evidence="1">Multi-pass membrane protein</topology>
    </subcellularLocation>
</comment>
<evidence type="ECO:0000313" key="7">
    <source>
        <dbReference type="Proteomes" id="UP000190814"/>
    </source>
</evidence>
<name>A0A1T4V8G4_9FIRM</name>
<dbReference type="PANTHER" id="PTHR33514">
    <property type="entry name" value="PROTEIN ABCI12, CHLOROPLASTIC"/>
    <property type="match status" value="1"/>
</dbReference>
<feature type="transmembrane region" description="Helical" evidence="5">
    <location>
        <begin position="109"/>
        <end position="128"/>
    </location>
</feature>
<dbReference type="PANTHER" id="PTHR33514:SF13">
    <property type="entry name" value="PROTEIN ABCI12, CHLOROPLASTIC"/>
    <property type="match status" value="1"/>
</dbReference>
<dbReference type="STRING" id="39495.SAMN02745111_00426"/>
<evidence type="ECO:0000256" key="5">
    <source>
        <dbReference type="SAM" id="Phobius"/>
    </source>
</evidence>
<evidence type="ECO:0000256" key="3">
    <source>
        <dbReference type="ARBA" id="ARBA00022989"/>
    </source>
</evidence>
<dbReference type="GO" id="GO:0005886">
    <property type="term" value="C:plasma membrane"/>
    <property type="evidence" value="ECO:0007669"/>
    <property type="project" value="TreeGrafter"/>
</dbReference>
<evidence type="ECO:0000256" key="4">
    <source>
        <dbReference type="ARBA" id="ARBA00023136"/>
    </source>
</evidence>
<feature type="transmembrane region" description="Helical" evidence="5">
    <location>
        <begin position="25"/>
        <end position="52"/>
    </location>
</feature>
<dbReference type="RefSeq" id="WP_078765317.1">
    <property type="nucleotide sequence ID" value="NZ_FUXZ01000003.1"/>
</dbReference>
<evidence type="ECO:0000256" key="1">
    <source>
        <dbReference type="ARBA" id="ARBA00004141"/>
    </source>
</evidence>
<dbReference type="Pfam" id="PF02361">
    <property type="entry name" value="CbiQ"/>
    <property type="match status" value="1"/>
</dbReference>
<keyword evidence="2 5" id="KW-0812">Transmembrane</keyword>
<dbReference type="EMBL" id="FUXZ01000003">
    <property type="protein sequence ID" value="SKA61270.1"/>
    <property type="molecule type" value="Genomic_DNA"/>
</dbReference>
<accession>A0A1T4V8G4</accession>
<protein>
    <submittedName>
        <fullName evidence="6">Energy-coupling factor transport system permease protein</fullName>
    </submittedName>
</protein>
<feature type="transmembrane region" description="Helical" evidence="5">
    <location>
        <begin position="72"/>
        <end position="97"/>
    </location>
</feature>
<sequence length="278" mass="31332">MKDITIGQYYPADSILHRLDPRVKLFGTLIMLISLFVSNNFLNYILITVVLITLIKLSKVPFKMLMRGLKGIIIILLISVIFTMFLTPGSTLIKVGFIKITRYGLKKACYLAIRLVYLVISTSIMTLTTTPNDLADGLEKSFSLLSKVGVPVHEMAMMMSIALRFIPILMEETEKITMAQKARGARFDDGNIIKKAKSMVPILVPLFMSAIRRALDLADAMEARCYNGGKGRTKMKPLKYSKKDYSAYVLILVYFVAIIALSFIIGRTEELEILMVRR</sequence>
<evidence type="ECO:0000256" key="2">
    <source>
        <dbReference type="ARBA" id="ARBA00022692"/>
    </source>
</evidence>
<dbReference type="InterPro" id="IPR003339">
    <property type="entry name" value="ABC/ECF_trnsptr_transmembrane"/>
</dbReference>